<organism evidence="2 3">
    <name type="scientific">Ditylenchus dipsaci</name>
    <dbReference type="NCBI Taxonomy" id="166011"/>
    <lineage>
        <taxon>Eukaryota</taxon>
        <taxon>Metazoa</taxon>
        <taxon>Ecdysozoa</taxon>
        <taxon>Nematoda</taxon>
        <taxon>Chromadorea</taxon>
        <taxon>Rhabditida</taxon>
        <taxon>Tylenchina</taxon>
        <taxon>Tylenchomorpha</taxon>
        <taxon>Sphaerularioidea</taxon>
        <taxon>Anguinidae</taxon>
        <taxon>Anguininae</taxon>
        <taxon>Ditylenchus</taxon>
    </lineage>
</organism>
<dbReference type="Proteomes" id="UP000887574">
    <property type="component" value="Unplaced"/>
</dbReference>
<feature type="region of interest" description="Disordered" evidence="1">
    <location>
        <begin position="1"/>
        <end position="24"/>
    </location>
</feature>
<evidence type="ECO:0000256" key="1">
    <source>
        <dbReference type="SAM" id="MobiDB-lite"/>
    </source>
</evidence>
<evidence type="ECO:0000313" key="2">
    <source>
        <dbReference type="Proteomes" id="UP000887574"/>
    </source>
</evidence>
<sequence length="79" mass="9344">MEVKESQCYQLPVEKQPEHSRSYSDTWMRTPGIQPSSILFDVLEDFLARERSKKTEQNNLLDCLALPRLRTNYLRQNSL</sequence>
<protein>
    <submittedName>
        <fullName evidence="3">Uncharacterized protein</fullName>
    </submittedName>
</protein>
<proteinExistence type="predicted"/>
<reference evidence="3" key="1">
    <citation type="submission" date="2022-11" db="UniProtKB">
        <authorList>
            <consortium name="WormBaseParasite"/>
        </authorList>
    </citation>
    <scope>IDENTIFICATION</scope>
</reference>
<accession>A0A915DE77</accession>
<dbReference type="AlphaFoldDB" id="A0A915DE77"/>
<evidence type="ECO:0000313" key="3">
    <source>
        <dbReference type="WBParaSite" id="jg18997"/>
    </source>
</evidence>
<dbReference type="WBParaSite" id="jg18997">
    <property type="protein sequence ID" value="jg18997"/>
    <property type="gene ID" value="jg18997"/>
</dbReference>
<name>A0A915DE77_9BILA</name>
<keyword evidence="2" id="KW-1185">Reference proteome</keyword>